<dbReference type="Proteomes" id="UP000092666">
    <property type="component" value="Unassembled WGS sequence"/>
</dbReference>
<organism evidence="1 2">
    <name type="scientific">Kwoniella heveanensis BCC8398</name>
    <dbReference type="NCBI Taxonomy" id="1296120"/>
    <lineage>
        <taxon>Eukaryota</taxon>
        <taxon>Fungi</taxon>
        <taxon>Dikarya</taxon>
        <taxon>Basidiomycota</taxon>
        <taxon>Agaricomycotina</taxon>
        <taxon>Tremellomycetes</taxon>
        <taxon>Tremellales</taxon>
        <taxon>Cryptococcaceae</taxon>
        <taxon>Kwoniella</taxon>
    </lineage>
</organism>
<keyword evidence="2" id="KW-1185">Reference proteome</keyword>
<evidence type="ECO:0000313" key="2">
    <source>
        <dbReference type="Proteomes" id="UP000092666"/>
    </source>
</evidence>
<name>A0A1B9GRA6_9TREE</name>
<dbReference type="AlphaFoldDB" id="A0A1B9GRA6"/>
<gene>
    <name evidence="1" type="ORF">I316_04938</name>
</gene>
<protein>
    <submittedName>
        <fullName evidence="1">Uncharacterized protein</fullName>
    </submittedName>
</protein>
<sequence length="326" mass="36521">MELILARGHGQSPYSVEQTFQLANQSLQDMTHIEYTEDVTTKLLENMTLLEITESEDRDPFPDLHRWLQTAGSGIDLEEVIDVKLVTSRAAMQFISTSLQAHKEAHARSPAVKTIGKPFVNPLKNGQRRKNVRLTVEAIVSTPSLCRGKDVLPKACSELTQVGKVEHICLRMMETPSADVKAPDVEDVLDLNLNITSEAIEKTRRHVQALKDQSHPYLTIASGKVEEHPIWDKWERQAKATLQFEFPATYDSIPGLGRMLPFDDDSFDQPRYGDQVLPSSSAKINRDEHQLHRAYDSANLDYFGAPITIRSAQAAHSAEALTVPTK</sequence>
<dbReference type="STRING" id="1296120.A0A1B9GRA6"/>
<reference evidence="1 2" key="1">
    <citation type="submission" date="2013-07" db="EMBL/GenBank/DDBJ databases">
        <title>The Genome Sequence of Cryptococcus heveanensis BCC8398.</title>
        <authorList>
            <consortium name="The Broad Institute Genome Sequencing Platform"/>
            <person name="Cuomo C."/>
            <person name="Litvintseva A."/>
            <person name="Chen Y."/>
            <person name="Heitman J."/>
            <person name="Sun S."/>
            <person name="Springer D."/>
            <person name="Dromer F."/>
            <person name="Young S.K."/>
            <person name="Zeng Q."/>
            <person name="Gargeya S."/>
            <person name="Fitzgerald M."/>
            <person name="Abouelleil A."/>
            <person name="Alvarado L."/>
            <person name="Berlin A.M."/>
            <person name="Chapman S.B."/>
            <person name="Dewar J."/>
            <person name="Goldberg J."/>
            <person name="Griggs A."/>
            <person name="Gujja S."/>
            <person name="Hansen M."/>
            <person name="Howarth C."/>
            <person name="Imamovic A."/>
            <person name="Larimer J."/>
            <person name="McCowan C."/>
            <person name="Murphy C."/>
            <person name="Pearson M."/>
            <person name="Priest M."/>
            <person name="Roberts A."/>
            <person name="Saif S."/>
            <person name="Shea T."/>
            <person name="Sykes S."/>
            <person name="Wortman J."/>
            <person name="Nusbaum C."/>
            <person name="Birren B."/>
        </authorList>
    </citation>
    <scope>NUCLEOTIDE SEQUENCE [LARGE SCALE GENOMIC DNA]</scope>
    <source>
        <strain evidence="1 2">BCC8398</strain>
    </source>
</reference>
<accession>A0A1B9GRA6</accession>
<proteinExistence type="predicted"/>
<reference evidence="2" key="2">
    <citation type="submission" date="2013-12" db="EMBL/GenBank/DDBJ databases">
        <title>Evolution of pathogenesis and genome organization in the Tremellales.</title>
        <authorList>
            <person name="Cuomo C."/>
            <person name="Litvintseva A."/>
            <person name="Heitman J."/>
            <person name="Chen Y."/>
            <person name="Sun S."/>
            <person name="Springer D."/>
            <person name="Dromer F."/>
            <person name="Young S."/>
            <person name="Zeng Q."/>
            <person name="Chapman S."/>
            <person name="Gujja S."/>
            <person name="Saif S."/>
            <person name="Birren B."/>
        </authorList>
    </citation>
    <scope>NUCLEOTIDE SEQUENCE [LARGE SCALE GENOMIC DNA]</scope>
    <source>
        <strain evidence="2">BCC8398</strain>
    </source>
</reference>
<evidence type="ECO:0000313" key="1">
    <source>
        <dbReference type="EMBL" id="OCF33517.1"/>
    </source>
</evidence>
<dbReference type="EMBL" id="KI669505">
    <property type="protein sequence ID" value="OCF33517.1"/>
    <property type="molecule type" value="Genomic_DNA"/>
</dbReference>